<evidence type="ECO:0000259" key="7">
    <source>
        <dbReference type="PROSITE" id="PS01124"/>
    </source>
</evidence>
<keyword evidence="6" id="KW-0046">Antibiotic resistance</keyword>
<dbReference type="AlphaFoldDB" id="A0A498CRH0"/>
<dbReference type="InterPro" id="IPR050515">
    <property type="entry name" value="Beta-lactam/transpept"/>
</dbReference>
<sequence length="538" mass="57231">MGRRAVGVYAALVLIFTGMICRVYALSMGGALASAANTQSAFVLDVDNTRGVIYDCNLKPLVGTEVRKLAAVQPSPEAFTALAEAGEQVPAGASQTKPYLLPVEEEVYAKGVEMIDAVERYGDEQLAPHIVGYLNPEKTNGAAGIEMAYDDLLKQYDGSLKLRYTLDAAGHTLTLNPPEVLRDNYKSEGGVALTLDADFQRIAQRAMKGVEKGAAVVMDVATGDIKASVSVPAYDANDLAASLQDPDSPFVNRAFSQYNVGSTFKLVVAAAALESGVSRYERYTCEGYADVGGHIFYCHWRNGHGNIDLKKAIEISCNPFFIHLGLETGGKNIVSMAREIGFTRAAQFTDDIRTQSGTLPSDAELESDAAVANLSFGQGSLTATPIQIAQMVSTTANGGFAVTPRLVEGFTDDGKTYYEHTAAYAPSRVFSKRTSDILRETLVNNVEVGSGVKAKPTVAGVGAGGKTASAQTGIYLEPGVEESEVVHAWFAGYFPADTPKYAVVVLVEDGKSGEDTAAPIFRKIADGILVTELQRQGN</sequence>
<reference evidence="8 9" key="1">
    <citation type="submission" date="2018-10" db="EMBL/GenBank/DDBJ databases">
        <title>Anaerotruncus faecis sp. nov., isolated from human feces.</title>
        <authorList>
            <person name="Wang Y.-J."/>
        </authorList>
    </citation>
    <scope>NUCLEOTIDE SEQUENCE [LARGE SCALE GENOMIC DNA]</scope>
    <source>
        <strain evidence="8 9">22A2-44</strain>
    </source>
</reference>
<dbReference type="Pfam" id="PF00905">
    <property type="entry name" value="Transpeptidase"/>
    <property type="match status" value="1"/>
</dbReference>
<dbReference type="GO" id="GO:0046677">
    <property type="term" value="P:response to antibiotic"/>
    <property type="evidence" value="ECO:0007669"/>
    <property type="project" value="UniProtKB-KW"/>
</dbReference>
<dbReference type="EC" id="3.5.2.6" evidence="3"/>
<evidence type="ECO:0000256" key="5">
    <source>
        <dbReference type="ARBA" id="ARBA00022801"/>
    </source>
</evidence>
<dbReference type="Gene3D" id="3.90.1310.10">
    <property type="entry name" value="Penicillin-binding protein 2a (Domain 2)"/>
    <property type="match status" value="1"/>
</dbReference>
<dbReference type="RefSeq" id="WP_121586190.1">
    <property type="nucleotide sequence ID" value="NZ_DBFSDP010000140.1"/>
</dbReference>
<keyword evidence="5" id="KW-0378">Hydrolase</keyword>
<dbReference type="GO" id="GO:0071555">
    <property type="term" value="P:cell wall organization"/>
    <property type="evidence" value="ECO:0007669"/>
    <property type="project" value="TreeGrafter"/>
</dbReference>
<dbReference type="InterPro" id="IPR012338">
    <property type="entry name" value="Beta-lactam/transpept-like"/>
</dbReference>
<dbReference type="GO" id="GO:0008658">
    <property type="term" value="F:penicillin binding"/>
    <property type="evidence" value="ECO:0007669"/>
    <property type="project" value="InterPro"/>
</dbReference>
<dbReference type="GO" id="GO:0005886">
    <property type="term" value="C:plasma membrane"/>
    <property type="evidence" value="ECO:0007669"/>
    <property type="project" value="TreeGrafter"/>
</dbReference>
<dbReference type="InterPro" id="IPR018060">
    <property type="entry name" value="HTH_AraC"/>
</dbReference>
<dbReference type="GO" id="GO:0008800">
    <property type="term" value="F:beta-lactamase activity"/>
    <property type="evidence" value="ECO:0007669"/>
    <property type="project" value="UniProtKB-EC"/>
</dbReference>
<dbReference type="SUPFAM" id="SSF56519">
    <property type="entry name" value="Penicillin binding protein dimerisation domain"/>
    <property type="match status" value="1"/>
</dbReference>
<feature type="domain" description="HTH araC/xylS-type" evidence="7">
    <location>
        <begin position="326"/>
        <end position="366"/>
    </location>
</feature>
<evidence type="ECO:0000313" key="9">
    <source>
        <dbReference type="Proteomes" id="UP000276301"/>
    </source>
</evidence>
<keyword evidence="4" id="KW-0732">Signal</keyword>
<organism evidence="8 9">
    <name type="scientific">Anaerotruncus massiliensis</name>
    <name type="common">ex Liu et al. 2021</name>
    <dbReference type="NCBI Taxonomy" id="2321404"/>
    <lineage>
        <taxon>Bacteria</taxon>
        <taxon>Bacillati</taxon>
        <taxon>Bacillota</taxon>
        <taxon>Clostridia</taxon>
        <taxon>Eubacteriales</taxon>
        <taxon>Oscillospiraceae</taxon>
        <taxon>Anaerotruncus</taxon>
    </lineage>
</organism>
<dbReference type="Proteomes" id="UP000276301">
    <property type="component" value="Unassembled WGS sequence"/>
</dbReference>
<dbReference type="PANTHER" id="PTHR30627">
    <property type="entry name" value="PEPTIDOGLYCAN D,D-TRANSPEPTIDASE"/>
    <property type="match status" value="1"/>
</dbReference>
<dbReference type="SUPFAM" id="SSF56601">
    <property type="entry name" value="beta-lactamase/transpeptidase-like"/>
    <property type="match status" value="1"/>
</dbReference>
<protein>
    <recommendedName>
        <fullName evidence="3">beta-lactamase</fullName>
        <ecNumber evidence="3">3.5.2.6</ecNumber>
    </recommendedName>
</protein>
<dbReference type="InterPro" id="IPR001460">
    <property type="entry name" value="PCN-bd_Tpept"/>
</dbReference>
<evidence type="ECO:0000256" key="3">
    <source>
        <dbReference type="ARBA" id="ARBA00012865"/>
    </source>
</evidence>
<dbReference type="GO" id="GO:0003700">
    <property type="term" value="F:DNA-binding transcription factor activity"/>
    <property type="evidence" value="ECO:0007669"/>
    <property type="project" value="InterPro"/>
</dbReference>
<comment type="catalytic activity">
    <reaction evidence="1">
        <text>a beta-lactam + H2O = a substituted beta-amino acid</text>
        <dbReference type="Rhea" id="RHEA:20401"/>
        <dbReference type="ChEBI" id="CHEBI:15377"/>
        <dbReference type="ChEBI" id="CHEBI:35627"/>
        <dbReference type="ChEBI" id="CHEBI:140347"/>
        <dbReference type="EC" id="3.5.2.6"/>
    </reaction>
</comment>
<evidence type="ECO:0000256" key="2">
    <source>
        <dbReference type="ARBA" id="ARBA00007898"/>
    </source>
</evidence>
<proteinExistence type="inferred from homology"/>
<keyword evidence="9" id="KW-1185">Reference proteome</keyword>
<dbReference type="GO" id="GO:0043565">
    <property type="term" value="F:sequence-specific DNA binding"/>
    <property type="evidence" value="ECO:0007669"/>
    <property type="project" value="InterPro"/>
</dbReference>
<dbReference type="PANTHER" id="PTHR30627:SF6">
    <property type="entry name" value="BETA-LACTAMASE YBXI-RELATED"/>
    <property type="match status" value="1"/>
</dbReference>
<dbReference type="EMBL" id="RCHT01000003">
    <property type="protein sequence ID" value="RLL13566.1"/>
    <property type="molecule type" value="Genomic_DNA"/>
</dbReference>
<dbReference type="InterPro" id="IPR036138">
    <property type="entry name" value="PBP_dimer_sf"/>
</dbReference>
<name>A0A498CRH0_9FIRM</name>
<accession>A0A498CRH0</accession>
<evidence type="ECO:0000256" key="1">
    <source>
        <dbReference type="ARBA" id="ARBA00001526"/>
    </source>
</evidence>
<evidence type="ECO:0000313" key="8">
    <source>
        <dbReference type="EMBL" id="RLL13566.1"/>
    </source>
</evidence>
<gene>
    <name evidence="8" type="ORF">D4A47_03620</name>
</gene>
<evidence type="ECO:0000256" key="4">
    <source>
        <dbReference type="ARBA" id="ARBA00022729"/>
    </source>
</evidence>
<dbReference type="Gene3D" id="3.40.710.10">
    <property type="entry name" value="DD-peptidase/beta-lactamase superfamily"/>
    <property type="match status" value="1"/>
</dbReference>
<dbReference type="PROSITE" id="PS01124">
    <property type="entry name" value="HTH_ARAC_FAMILY_2"/>
    <property type="match status" value="1"/>
</dbReference>
<comment type="similarity">
    <text evidence="2">Belongs to the class-D beta-lactamase family.</text>
</comment>
<comment type="caution">
    <text evidence="8">The sequence shown here is derived from an EMBL/GenBank/DDBJ whole genome shotgun (WGS) entry which is preliminary data.</text>
</comment>
<evidence type="ECO:0000256" key="6">
    <source>
        <dbReference type="ARBA" id="ARBA00023251"/>
    </source>
</evidence>